<dbReference type="RefSeq" id="WP_070203896.1">
    <property type="nucleotide sequence ID" value="NZ_LJGZ01000103.1"/>
</dbReference>
<evidence type="ECO:0000313" key="1">
    <source>
        <dbReference type="EMBL" id="OEV16350.1"/>
    </source>
</evidence>
<sequence length="75" mass="8401">MTETARQHVVIRAEIEIGDVRYSTHYAVPARSWEIADEHMRQTMRDGARQQLADHLAAELPITITNYTTPAPAAG</sequence>
<dbReference type="Proteomes" id="UP000175971">
    <property type="component" value="Unassembled WGS sequence"/>
</dbReference>
<protein>
    <submittedName>
        <fullName evidence="1">Uncharacterized protein</fullName>
    </submittedName>
</protein>
<comment type="caution">
    <text evidence="1">The sequence shown here is derived from an EMBL/GenBank/DDBJ whole genome shotgun (WGS) entry which is preliminary data.</text>
</comment>
<accession>A0A1E7LJE8</accession>
<name>A0A1E7LJE8_9ACTN</name>
<proteinExistence type="predicted"/>
<gene>
    <name evidence="1" type="ORF">AN221_32615</name>
</gene>
<dbReference type="AlphaFoldDB" id="A0A1E7LJE8"/>
<keyword evidence="2" id="KW-1185">Reference proteome</keyword>
<reference evidence="1 2" key="1">
    <citation type="journal article" date="2016" name="Front. Microbiol.">
        <title>Comparative Genomics Analysis of Streptomyces Species Reveals Their Adaptation to the Marine Environment and Their Diversity at the Genomic Level.</title>
        <authorList>
            <person name="Tian X."/>
            <person name="Zhang Z."/>
            <person name="Yang T."/>
            <person name="Chen M."/>
            <person name="Li J."/>
            <person name="Chen F."/>
            <person name="Yang J."/>
            <person name="Li W."/>
            <person name="Zhang B."/>
            <person name="Zhang Z."/>
            <person name="Wu J."/>
            <person name="Zhang C."/>
            <person name="Long L."/>
            <person name="Xiao J."/>
        </authorList>
    </citation>
    <scope>NUCLEOTIDE SEQUENCE [LARGE SCALE GENOMIC DNA]</scope>
    <source>
        <strain evidence="1 2">SCSIO M10372</strain>
    </source>
</reference>
<organism evidence="1 2">
    <name type="scientific">Streptomyces nanshensis</name>
    <dbReference type="NCBI Taxonomy" id="518642"/>
    <lineage>
        <taxon>Bacteria</taxon>
        <taxon>Bacillati</taxon>
        <taxon>Actinomycetota</taxon>
        <taxon>Actinomycetes</taxon>
        <taxon>Kitasatosporales</taxon>
        <taxon>Streptomycetaceae</taxon>
        <taxon>Streptomyces</taxon>
    </lineage>
</organism>
<dbReference type="EMBL" id="LJGZ01000103">
    <property type="protein sequence ID" value="OEV16350.1"/>
    <property type="molecule type" value="Genomic_DNA"/>
</dbReference>
<evidence type="ECO:0000313" key="2">
    <source>
        <dbReference type="Proteomes" id="UP000175971"/>
    </source>
</evidence>